<organism evidence="1">
    <name type="scientific">Soybean chlorotic mottle virus</name>
    <dbReference type="NCBI Taxonomy" id="10651"/>
    <lineage>
        <taxon>Viruses</taxon>
        <taxon>Riboviria</taxon>
        <taxon>Pararnavirae</taxon>
        <taxon>Artverviricota</taxon>
        <taxon>Revtraviricetes</taxon>
        <taxon>Ortervirales</taxon>
        <taxon>Caulimoviridae</taxon>
        <taxon>Soymovirus</taxon>
        <taxon>Soymovirus maculaglycinis</taxon>
    </lineage>
</organism>
<reference evidence="1" key="1">
    <citation type="submission" date="2018-08" db="EMBL/GenBank/DDBJ databases">
        <title>Molecular characterization and complete genome of Soybean chlorotic mottle virus infecting soybean in China.</title>
        <authorList>
            <person name="Xie Y."/>
        </authorList>
    </citation>
    <scope>NUCLEOTIDE SEQUENCE</scope>
    <source>
        <strain evidence="1">NC113</strain>
    </source>
</reference>
<evidence type="ECO:0000313" key="1">
    <source>
        <dbReference type="EMBL" id="QCH00494.1"/>
    </source>
</evidence>
<dbReference type="EMBL" id="MH718847">
    <property type="protein sequence ID" value="QCH00494.1"/>
    <property type="molecule type" value="Genomic_DNA"/>
</dbReference>
<name>A0A4D6TYE9_SOCMV</name>
<organismHost>
    <name type="scientific">Lablab purpureus</name>
    <name type="common">Hyacinth bean</name>
    <name type="synonym">Dolichos lablab</name>
    <dbReference type="NCBI Taxonomy" id="35936"/>
</organismHost>
<protein>
    <submittedName>
        <fullName evidence="1">Uncharacterized protein</fullName>
    </submittedName>
</protein>
<organismHost>
    <name type="scientific">Phaseolus vulgaris</name>
    <name type="common">Kidney bean</name>
    <name type="synonym">French bean</name>
    <dbReference type="NCBI Taxonomy" id="3885"/>
</organismHost>
<organismHost>
    <name type="scientific">Glycine max</name>
    <name type="common">Soybean</name>
    <name type="synonym">Glycine hispida</name>
    <dbReference type="NCBI Taxonomy" id="3847"/>
</organismHost>
<proteinExistence type="predicted"/>
<organismHost>
    <name type="scientific">Vigna unguiculata</name>
    <name type="common">Cowpea</name>
    <dbReference type="NCBI Taxonomy" id="3917"/>
</organismHost>
<accession>A0A4D6TYE9</accession>
<sequence>MDVGNQILEPENLKRNLGKLKDILKRISGNGITREKRRRLGKNAPLENNKLARQVRKNVNVGYATKKDTMQMSAQRKITKRLRP</sequence>